<proteinExistence type="predicted"/>
<gene>
    <name evidence="1" type="ORF">K3G42_001428</name>
</gene>
<organism evidence="1 2">
    <name type="scientific">Sphaerodactylus townsendi</name>
    <dbReference type="NCBI Taxonomy" id="933632"/>
    <lineage>
        <taxon>Eukaryota</taxon>
        <taxon>Metazoa</taxon>
        <taxon>Chordata</taxon>
        <taxon>Craniata</taxon>
        <taxon>Vertebrata</taxon>
        <taxon>Euteleostomi</taxon>
        <taxon>Lepidosauria</taxon>
        <taxon>Squamata</taxon>
        <taxon>Bifurcata</taxon>
        <taxon>Gekkota</taxon>
        <taxon>Sphaerodactylidae</taxon>
        <taxon>Sphaerodactylus</taxon>
    </lineage>
</organism>
<keyword evidence="2" id="KW-1185">Reference proteome</keyword>
<comment type="caution">
    <text evidence="1">The sequence shown here is derived from an EMBL/GenBank/DDBJ whole genome shotgun (WGS) entry which is preliminary data.</text>
</comment>
<protein>
    <submittedName>
        <fullName evidence="1">Uncharacterized protein</fullName>
    </submittedName>
</protein>
<name>A0ACB8EET6_9SAUR</name>
<sequence>MAMHREDPHPWTQPLTMFTRIPHHGHSHGHGSHHHGLLARPRSTRGLPGSHEKSPPQAQPCPTPTTILTATPTGLVDPTSQKPLLGKPPVRGGRRLEAVQLWTLPMLGVAEYLNLTADLPTTSRDGLALGEPSIPGWQHRGRPSPPLTVLLHEVPHEVGDFTILVQSGCSIEVEE</sequence>
<reference evidence="1" key="1">
    <citation type="submission" date="2021-08" db="EMBL/GenBank/DDBJ databases">
        <title>The first chromosome-level gecko genome reveals the dynamic sex chromosomes of Neotropical dwarf geckos (Sphaerodactylidae: Sphaerodactylus).</title>
        <authorList>
            <person name="Pinto B.J."/>
            <person name="Keating S.E."/>
            <person name="Gamble T."/>
        </authorList>
    </citation>
    <scope>NUCLEOTIDE SEQUENCE</scope>
    <source>
        <strain evidence="1">TG3544</strain>
    </source>
</reference>
<evidence type="ECO:0000313" key="1">
    <source>
        <dbReference type="EMBL" id="KAH7991122.1"/>
    </source>
</evidence>
<dbReference type="Proteomes" id="UP000827872">
    <property type="component" value="Linkage Group LG03"/>
</dbReference>
<accession>A0ACB8EET6</accession>
<evidence type="ECO:0000313" key="2">
    <source>
        <dbReference type="Proteomes" id="UP000827872"/>
    </source>
</evidence>
<dbReference type="EMBL" id="CM037616">
    <property type="protein sequence ID" value="KAH7991122.1"/>
    <property type="molecule type" value="Genomic_DNA"/>
</dbReference>